<feature type="transmembrane region" description="Helical" evidence="4">
    <location>
        <begin position="342"/>
        <end position="362"/>
    </location>
</feature>
<dbReference type="Proteomes" id="UP000663868">
    <property type="component" value="Unassembled WGS sequence"/>
</dbReference>
<dbReference type="InterPro" id="IPR002123">
    <property type="entry name" value="Plipid/glycerol_acylTrfase"/>
</dbReference>
<dbReference type="GO" id="GO:0012505">
    <property type="term" value="C:endomembrane system"/>
    <property type="evidence" value="ECO:0007669"/>
    <property type="project" value="TreeGrafter"/>
</dbReference>
<name>A0A813TFA6_9BILA</name>
<dbReference type="PANTHER" id="PTHR10983:SF24">
    <property type="entry name" value="1-ACYLGLYCEROL-3-PHOSPHATE O-ACYLTRANSFERASE 3, ISOFORM E-RELATED"/>
    <property type="match status" value="1"/>
</dbReference>
<evidence type="ECO:0000256" key="3">
    <source>
        <dbReference type="ARBA" id="ARBA00023315"/>
    </source>
</evidence>
<dbReference type="EMBL" id="CAJNOE010000047">
    <property type="protein sequence ID" value="CAF0808271.1"/>
    <property type="molecule type" value="Genomic_DNA"/>
</dbReference>
<feature type="transmembrane region" description="Helical" evidence="4">
    <location>
        <begin position="20"/>
        <end position="42"/>
    </location>
</feature>
<dbReference type="Pfam" id="PF01553">
    <property type="entry name" value="Acyltransferase"/>
    <property type="match status" value="1"/>
</dbReference>
<comment type="similarity">
    <text evidence="1">Belongs to the 1-acyl-sn-glycerol-3-phosphate acyltransferase family.</text>
</comment>
<dbReference type="Pfam" id="PF16076">
    <property type="entry name" value="Acyltransf_C"/>
    <property type="match status" value="1"/>
</dbReference>
<feature type="domain" description="Phospholipid/glycerol acyltransferase" evidence="5">
    <location>
        <begin position="95"/>
        <end position="220"/>
    </location>
</feature>
<evidence type="ECO:0000256" key="4">
    <source>
        <dbReference type="SAM" id="Phobius"/>
    </source>
</evidence>
<keyword evidence="3" id="KW-0012">Acyltransferase</keyword>
<evidence type="ECO:0000256" key="2">
    <source>
        <dbReference type="ARBA" id="ARBA00022679"/>
    </source>
</evidence>
<keyword evidence="4" id="KW-0812">Transmembrane</keyword>
<dbReference type="EMBL" id="CAJOBB010003388">
    <property type="protein sequence ID" value="CAF4037885.1"/>
    <property type="molecule type" value="Genomic_DNA"/>
</dbReference>
<sequence>MASNRRILTAIQSLIPIQIFIGYCFCVSGFLVNFIQLLSKIIIWPFHKQLYRRVNYYLGTLLWSQLTFIYTWWADSDVTVFVDPKDLEYLKHEYALNLVNHRYEIDWLVGLVTAQKLGILGGSKIVGKSSLSLIPIVGWSWYFTESIFLRRVWESDKRILEHDIQQLISGYPDNYNFNFLMACEGTRFTEKKRSESMKYAKEKNLPELKYHILPRTRGFTLILQGAKGKIPGVYNFMLAFTKDSASPKFRTLLKGRRCNAQLYVKRIPVSEIPYEDEKKCGQWLQELFQEKDRIYDHFVQNDTFDGLGLPKVTLNRTYYDILIECFWLVIIGVPSLKWFLQFLLVSTWFAKMMFVLVIILGYKSMMGKYSLTKRRHSHQSKLLHTQQETTFLFNKIEQTNTTIRLKHRTNTLFRPLAASTPYNIEQSNSFNDGSPHSMMRHQRFVLTPPVYCSTPKQTRRQIPNNNSQGRSTSLTLKQKIFLEQNPSVPIISQRRLQFTPNSQSFVRYSNDDSKRKNIKNIKIWLL</sequence>
<accession>A0A813TFA6</accession>
<protein>
    <recommendedName>
        <fullName evidence="5">Phospholipid/glycerol acyltransferase domain-containing protein</fullName>
    </recommendedName>
</protein>
<reference evidence="6" key="1">
    <citation type="submission" date="2021-02" db="EMBL/GenBank/DDBJ databases">
        <authorList>
            <person name="Nowell W R."/>
        </authorList>
    </citation>
    <scope>NUCLEOTIDE SEQUENCE</scope>
</reference>
<dbReference type="AlphaFoldDB" id="A0A813TFA6"/>
<gene>
    <name evidence="6" type="ORF">IZO911_LOCUS7314</name>
    <name evidence="7" type="ORF">KXQ929_LOCUS30720</name>
</gene>
<dbReference type="GO" id="GO:0003841">
    <property type="term" value="F:1-acylglycerol-3-phosphate O-acyltransferase activity"/>
    <property type="evidence" value="ECO:0007669"/>
    <property type="project" value="TreeGrafter"/>
</dbReference>
<proteinExistence type="inferred from homology"/>
<dbReference type="Proteomes" id="UP000663860">
    <property type="component" value="Unassembled WGS sequence"/>
</dbReference>
<dbReference type="PANTHER" id="PTHR10983">
    <property type="entry name" value="1-ACYLGLYCEROL-3-PHOSPHATE ACYLTRANSFERASE-RELATED"/>
    <property type="match status" value="1"/>
</dbReference>
<keyword evidence="4" id="KW-0472">Membrane</keyword>
<evidence type="ECO:0000313" key="6">
    <source>
        <dbReference type="EMBL" id="CAF0808271.1"/>
    </source>
</evidence>
<dbReference type="SMART" id="SM00563">
    <property type="entry name" value="PlsC"/>
    <property type="match status" value="1"/>
</dbReference>
<dbReference type="InterPro" id="IPR032098">
    <property type="entry name" value="Acyltransf_C"/>
</dbReference>
<organism evidence="6 8">
    <name type="scientific">Adineta steineri</name>
    <dbReference type="NCBI Taxonomy" id="433720"/>
    <lineage>
        <taxon>Eukaryota</taxon>
        <taxon>Metazoa</taxon>
        <taxon>Spiralia</taxon>
        <taxon>Gnathifera</taxon>
        <taxon>Rotifera</taxon>
        <taxon>Eurotatoria</taxon>
        <taxon>Bdelloidea</taxon>
        <taxon>Adinetida</taxon>
        <taxon>Adinetidae</taxon>
        <taxon>Adineta</taxon>
    </lineage>
</organism>
<evidence type="ECO:0000259" key="5">
    <source>
        <dbReference type="SMART" id="SM00563"/>
    </source>
</evidence>
<evidence type="ECO:0000313" key="8">
    <source>
        <dbReference type="Proteomes" id="UP000663860"/>
    </source>
</evidence>
<evidence type="ECO:0000313" key="7">
    <source>
        <dbReference type="EMBL" id="CAF4037885.1"/>
    </source>
</evidence>
<keyword evidence="2" id="KW-0808">Transferase</keyword>
<evidence type="ECO:0000256" key="1">
    <source>
        <dbReference type="ARBA" id="ARBA00008655"/>
    </source>
</evidence>
<keyword evidence="4" id="KW-1133">Transmembrane helix</keyword>
<comment type="caution">
    <text evidence="6">The sequence shown here is derived from an EMBL/GenBank/DDBJ whole genome shotgun (WGS) entry which is preliminary data.</text>
</comment>
<dbReference type="CDD" id="cd07990">
    <property type="entry name" value="LPLAT_LCLAT1-like"/>
    <property type="match status" value="1"/>
</dbReference>